<evidence type="ECO:0000313" key="1">
    <source>
        <dbReference type="EMBL" id="QCY71147.1"/>
    </source>
</evidence>
<dbReference type="EMBL" id="CP040812">
    <property type="protein sequence ID" value="QCY71147.1"/>
    <property type="molecule type" value="Genomic_DNA"/>
</dbReference>
<name>A0A5B7X6U3_9FLAO</name>
<dbReference type="OrthoDB" id="660065at2"/>
<dbReference type="Proteomes" id="UP000309016">
    <property type="component" value="Chromosome"/>
</dbReference>
<evidence type="ECO:0000313" key="2">
    <source>
        <dbReference type="Proteomes" id="UP000309016"/>
    </source>
</evidence>
<sequence length="129" mass="14470">MKTKIYLFFLLAILVSCSDDDSEECIGYRSENVTEVNSPSSVRINESIEIEVKFAVYNGCGKFEKFIESGSEQSKIIEVQAKYEGCICTDNIPIITAIYEFTPSTIGEYELKFKSGETDYITVNIAVTD</sequence>
<organism evidence="1 2">
    <name type="scientific">Antarcticibacterium flavum</name>
    <dbReference type="NCBI Taxonomy" id="2058175"/>
    <lineage>
        <taxon>Bacteria</taxon>
        <taxon>Pseudomonadati</taxon>
        <taxon>Bacteroidota</taxon>
        <taxon>Flavobacteriia</taxon>
        <taxon>Flavobacteriales</taxon>
        <taxon>Flavobacteriaceae</taxon>
        <taxon>Antarcticibacterium</taxon>
    </lineage>
</organism>
<dbReference type="PROSITE" id="PS51257">
    <property type="entry name" value="PROKAR_LIPOPROTEIN"/>
    <property type="match status" value="1"/>
</dbReference>
<dbReference type="RefSeq" id="WP_139067695.1">
    <property type="nucleotide sequence ID" value="NZ_CP040812.1"/>
</dbReference>
<protein>
    <submittedName>
        <fullName evidence="1">Uncharacterized protein</fullName>
    </submittedName>
</protein>
<dbReference type="AlphaFoldDB" id="A0A5B7X6U3"/>
<reference evidence="1 2" key="1">
    <citation type="submission" date="2019-06" db="EMBL/GenBank/DDBJ databases">
        <title>Complete genome sequence of Antarcticibacterium flavum KCTC 52984T from an Antarctic marine sediment.</title>
        <authorList>
            <person name="Lee Y.M."/>
            <person name="Shin S.C."/>
        </authorList>
    </citation>
    <scope>NUCLEOTIDE SEQUENCE [LARGE SCALE GENOMIC DNA]</scope>
    <source>
        <strain evidence="1 2">KCTC 52984</strain>
    </source>
</reference>
<proteinExistence type="predicted"/>
<gene>
    <name evidence="1" type="ORF">FHG64_18070</name>
</gene>
<accession>A0A5B7X6U3</accession>
<dbReference type="KEGG" id="afla:FHG64_18070"/>
<keyword evidence="2" id="KW-1185">Reference proteome</keyword>